<name>A0A8I0UAR0_MORMO</name>
<dbReference type="RefSeq" id="WP_193830594.1">
    <property type="nucleotide sequence ID" value="NZ_PKLF01000093.1"/>
</dbReference>
<evidence type="ECO:0000313" key="1">
    <source>
        <dbReference type="EMBL" id="MBE8614893.1"/>
    </source>
</evidence>
<sequence>MKESDLFSLLDPVLPGRVFPYVAPQDEPKIQPPWCVFSLYDTGGDVLCGRAETMTNIQIDVYAKTIDEARRIRALSVAAVSPLSPAEFTEKQGYESDTSLFRATLECQVWQ</sequence>
<protein>
    <recommendedName>
        <fullName evidence="3">DUF3168 domain-containing protein</fullName>
    </recommendedName>
</protein>
<dbReference type="Proteomes" id="UP000650477">
    <property type="component" value="Unassembled WGS sequence"/>
</dbReference>
<reference evidence="1" key="1">
    <citation type="submission" date="2017-12" db="EMBL/GenBank/DDBJ databases">
        <title>Genome sequencing and analysis.</title>
        <authorList>
            <person name="Huang Y.-T."/>
        </authorList>
    </citation>
    <scope>NUCLEOTIDE SEQUENCE</scope>
    <source>
        <strain evidence="1">VGH116</strain>
    </source>
</reference>
<comment type="caution">
    <text evidence="1">The sequence shown here is derived from an EMBL/GenBank/DDBJ whole genome shotgun (WGS) entry which is preliminary data.</text>
</comment>
<evidence type="ECO:0000313" key="2">
    <source>
        <dbReference type="Proteomes" id="UP000650477"/>
    </source>
</evidence>
<accession>A0A8I0UAR0</accession>
<dbReference type="EMBL" id="PKLF01000093">
    <property type="protein sequence ID" value="MBE8614893.1"/>
    <property type="molecule type" value="Genomic_DNA"/>
</dbReference>
<proteinExistence type="predicted"/>
<evidence type="ECO:0008006" key="3">
    <source>
        <dbReference type="Google" id="ProtNLM"/>
    </source>
</evidence>
<organism evidence="1 2">
    <name type="scientific">Morganella morganii</name>
    <name type="common">Proteus morganii</name>
    <dbReference type="NCBI Taxonomy" id="582"/>
    <lineage>
        <taxon>Bacteria</taxon>
        <taxon>Pseudomonadati</taxon>
        <taxon>Pseudomonadota</taxon>
        <taxon>Gammaproteobacteria</taxon>
        <taxon>Enterobacterales</taxon>
        <taxon>Morganellaceae</taxon>
        <taxon>Morganella</taxon>
    </lineage>
</organism>
<gene>
    <name evidence="1" type="ORF">CYG68_21495</name>
</gene>
<dbReference type="AlphaFoldDB" id="A0A8I0UAR0"/>